<evidence type="ECO:0000256" key="2">
    <source>
        <dbReference type="ARBA" id="ARBA00023277"/>
    </source>
</evidence>
<dbReference type="NCBIfam" id="NF043036">
    <property type="entry name" value="ErythonDh"/>
    <property type="match status" value="1"/>
</dbReference>
<dbReference type="Proteomes" id="UP000325797">
    <property type="component" value="Chromosome"/>
</dbReference>
<organism evidence="4 5">
    <name type="scientific">Hypericibacter adhaerens</name>
    <dbReference type="NCBI Taxonomy" id="2602016"/>
    <lineage>
        <taxon>Bacteria</taxon>
        <taxon>Pseudomonadati</taxon>
        <taxon>Pseudomonadota</taxon>
        <taxon>Alphaproteobacteria</taxon>
        <taxon>Rhodospirillales</taxon>
        <taxon>Dongiaceae</taxon>
        <taxon>Hypericibacter</taxon>
    </lineage>
</organism>
<evidence type="ECO:0000313" key="4">
    <source>
        <dbReference type="EMBL" id="QEX24365.1"/>
    </source>
</evidence>
<evidence type="ECO:0000256" key="1">
    <source>
        <dbReference type="ARBA" id="ARBA00022857"/>
    </source>
</evidence>
<keyword evidence="2" id="KW-0119">Carbohydrate metabolism</keyword>
<dbReference type="GO" id="GO:0016491">
    <property type="term" value="F:oxidoreductase activity"/>
    <property type="evidence" value="ECO:0007669"/>
    <property type="project" value="InterPro"/>
</dbReference>
<dbReference type="InterPro" id="IPR050005">
    <property type="entry name" value="DenD"/>
</dbReference>
<accession>A0A5J6N643</accession>
<dbReference type="EMBL" id="CP042582">
    <property type="protein sequence ID" value="QEX24365.1"/>
    <property type="molecule type" value="Genomic_DNA"/>
</dbReference>
<dbReference type="PANTHER" id="PTHR43103">
    <property type="entry name" value="NUCLEOSIDE-DIPHOSPHATE-SUGAR EPIMERASE"/>
    <property type="match status" value="1"/>
</dbReference>
<dbReference type="Pfam" id="PF01370">
    <property type="entry name" value="Epimerase"/>
    <property type="match status" value="1"/>
</dbReference>
<dbReference type="AlphaFoldDB" id="A0A5J6N643"/>
<dbReference type="OrthoDB" id="9801056at2"/>
<dbReference type="Gene3D" id="3.40.50.720">
    <property type="entry name" value="NAD(P)-binding Rossmann-like Domain"/>
    <property type="match status" value="1"/>
</dbReference>
<keyword evidence="1" id="KW-0521">NADP</keyword>
<proteinExistence type="predicted"/>
<dbReference type="RefSeq" id="WP_151119652.1">
    <property type="nucleotide sequence ID" value="NZ_CP042582.1"/>
</dbReference>
<evidence type="ECO:0000259" key="3">
    <source>
        <dbReference type="Pfam" id="PF01370"/>
    </source>
</evidence>
<dbReference type="PANTHER" id="PTHR43103:SF3">
    <property type="entry name" value="ADP-L-GLYCERO-D-MANNO-HEPTOSE-6-EPIMERASE"/>
    <property type="match status" value="1"/>
</dbReference>
<reference evidence="4 5" key="1">
    <citation type="submission" date="2019-08" db="EMBL/GenBank/DDBJ databases">
        <title>Hyperibacter terrae gen. nov., sp. nov. and Hyperibacter viscosus sp. nov., two new members in the family Rhodospirillaceae isolated from the rhizosphere of Hypericum perforatum.</title>
        <authorList>
            <person name="Noviana Z."/>
        </authorList>
    </citation>
    <scope>NUCLEOTIDE SEQUENCE [LARGE SCALE GENOMIC DNA]</scope>
    <source>
        <strain evidence="4 5">R5959</strain>
    </source>
</reference>
<dbReference type="SUPFAM" id="SSF51735">
    <property type="entry name" value="NAD(P)-binding Rossmann-fold domains"/>
    <property type="match status" value="1"/>
</dbReference>
<name>A0A5J6N643_9PROT</name>
<sequence length="327" mass="34891">MKIVITGGTGFLGLMLARALVKRGQLTAPSGNAERIDEILLFDMVAPAVRPAGLDERVKIETGQISDGARVRALVDRDDIGIFHLASVVSGEGEQNFDLAMQVNLDGTRHLLEAARARGSRPRLVFASSIAVFGGDGMPPSVGDAVKQTPQTTYGVTKAIGELLVNDYSRKGFIDGRSVRLPTIVIRPGKPNKAASSFASGVFREPLNGIDCALPVTLDTVMPVSGYRTAVENMIRLYELPPEKLGSDRAVGLPSLDVTVGEMVESLKRVAGNRHLGEITVAPDPFIQKIVAGWPTGTNFKRATSLGLAADESLDPIVKGYIEDFLS</sequence>
<evidence type="ECO:0000313" key="5">
    <source>
        <dbReference type="Proteomes" id="UP000325797"/>
    </source>
</evidence>
<dbReference type="InterPro" id="IPR036291">
    <property type="entry name" value="NAD(P)-bd_dom_sf"/>
</dbReference>
<dbReference type="InterPro" id="IPR001509">
    <property type="entry name" value="Epimerase_deHydtase"/>
</dbReference>
<protein>
    <recommendedName>
        <fullName evidence="3">NAD-dependent epimerase/dehydratase domain-containing protein</fullName>
    </recommendedName>
</protein>
<dbReference type="Gene3D" id="3.90.25.10">
    <property type="entry name" value="UDP-galactose 4-epimerase, domain 1"/>
    <property type="match status" value="1"/>
</dbReference>
<keyword evidence="5" id="KW-1185">Reference proteome</keyword>
<dbReference type="KEGG" id="hadh:FRZ61_43060"/>
<gene>
    <name evidence="4" type="ORF">FRZ61_43060</name>
</gene>
<feature type="domain" description="NAD-dependent epimerase/dehydratase" evidence="3">
    <location>
        <begin position="3"/>
        <end position="209"/>
    </location>
</feature>